<accession>A0ABS6BMI9</accession>
<reference evidence="2 3" key="1">
    <citation type="submission" date="2021-06" db="EMBL/GenBank/DDBJ databases">
        <title>Sphingomonas sp. XMGL2, whole genome shotgun sequencing project.</title>
        <authorList>
            <person name="Zhao G."/>
            <person name="Shen L."/>
        </authorList>
    </citation>
    <scope>NUCLEOTIDE SEQUENCE [LARGE SCALE GENOMIC DNA]</scope>
    <source>
        <strain evidence="2 3">XMGL2</strain>
    </source>
</reference>
<comment type="caution">
    <text evidence="2">The sequence shown here is derived from an EMBL/GenBank/DDBJ whole genome shotgun (WGS) entry which is preliminary data.</text>
</comment>
<sequence>MADHTAIAAVSMTLRTLLLDRMTMPVQVTLAPPDVSIAGQDGARVNLYLSEVVENGQLKNQEIPGRGSPGAYGRPPLSLNLRYLLTTYSDSETQADSDLNAQRILGDAMRVLHDFAPGLDTLAIVNPAAGVVGDPVLDAALADEFERVKVTLHHASLDEVARLWAALPEAAFRRSVMYEVTVVQIETTRPRPRPRPVETRRIMASVRRRPHILAAYVTPAPSEPIGESRVRIGDEITIVAEQMLADKLYVRLGTLAPIRIVPGGSGEVCITLPGATYAADLDHSAPRAVPPAEQLQIGPLDVQLIAEHPADGVAGGLGRGANVQLPRLYASNAVVLQLVPRITALVPASGTGATTLEVQGTRLWNAKVHTAEVILGDIALPIPAAGATATSVKVPLAEAAALLPAPAAAGTPYPIAVQLDGARSRDPVSFLLKP</sequence>
<evidence type="ECO:0000313" key="2">
    <source>
        <dbReference type="EMBL" id="MBU3079001.1"/>
    </source>
</evidence>
<feature type="domain" description="Pvc16 N-terminal" evidence="1">
    <location>
        <begin position="9"/>
        <end position="198"/>
    </location>
</feature>
<evidence type="ECO:0000313" key="3">
    <source>
        <dbReference type="Proteomes" id="UP000776276"/>
    </source>
</evidence>
<evidence type="ECO:0000259" key="1">
    <source>
        <dbReference type="Pfam" id="PF14065"/>
    </source>
</evidence>
<keyword evidence="3" id="KW-1185">Reference proteome</keyword>
<dbReference type="Pfam" id="PF14065">
    <property type="entry name" value="Pvc16_N"/>
    <property type="match status" value="1"/>
</dbReference>
<gene>
    <name evidence="2" type="ORF">KOF26_14155</name>
</gene>
<protein>
    <submittedName>
        <fullName evidence="2">DUF4255 domain-containing protein</fullName>
    </submittedName>
</protein>
<dbReference type="InterPro" id="IPR025351">
    <property type="entry name" value="Pvc16_N"/>
</dbReference>
<dbReference type="RefSeq" id="WP_216326269.1">
    <property type="nucleotide sequence ID" value="NZ_JAHKRT010000007.1"/>
</dbReference>
<dbReference type="Proteomes" id="UP000776276">
    <property type="component" value="Unassembled WGS sequence"/>
</dbReference>
<organism evidence="2 3">
    <name type="scientific">Sphingomonas quercus</name>
    <dbReference type="NCBI Taxonomy" id="2842451"/>
    <lineage>
        <taxon>Bacteria</taxon>
        <taxon>Pseudomonadati</taxon>
        <taxon>Pseudomonadota</taxon>
        <taxon>Alphaproteobacteria</taxon>
        <taxon>Sphingomonadales</taxon>
        <taxon>Sphingomonadaceae</taxon>
        <taxon>Sphingomonas</taxon>
    </lineage>
</organism>
<dbReference type="EMBL" id="JAHKRT010000007">
    <property type="protein sequence ID" value="MBU3079001.1"/>
    <property type="molecule type" value="Genomic_DNA"/>
</dbReference>
<name>A0ABS6BMI9_9SPHN</name>
<proteinExistence type="predicted"/>